<keyword evidence="2 4" id="KW-0479">Metal-binding</keyword>
<dbReference type="InterPro" id="IPR051459">
    <property type="entry name" value="Cytochrome_c-type_DH"/>
</dbReference>
<evidence type="ECO:0000256" key="3">
    <source>
        <dbReference type="ARBA" id="ARBA00023004"/>
    </source>
</evidence>
<accession>A0A9J6RRK1</accession>
<gene>
    <name evidence="6" type="ORF">O0V09_16340</name>
</gene>
<dbReference type="GO" id="GO:0009055">
    <property type="term" value="F:electron transfer activity"/>
    <property type="evidence" value="ECO:0007669"/>
    <property type="project" value="InterPro"/>
</dbReference>
<feature type="domain" description="Cytochrome c" evidence="5">
    <location>
        <begin position="116"/>
        <end position="203"/>
    </location>
</feature>
<evidence type="ECO:0000256" key="1">
    <source>
        <dbReference type="ARBA" id="ARBA00022617"/>
    </source>
</evidence>
<dbReference type="RefSeq" id="WP_268905295.1">
    <property type="nucleotide sequence ID" value="NZ_JAPTGG010000016.1"/>
</dbReference>
<dbReference type="PANTHER" id="PTHR35008">
    <property type="entry name" value="BLL4482 PROTEIN-RELATED"/>
    <property type="match status" value="1"/>
</dbReference>
<keyword evidence="3 4" id="KW-0408">Iron</keyword>
<name>A0A9J6RRK1_9GAMM</name>
<comment type="caution">
    <text evidence="6">The sequence shown here is derived from an EMBL/GenBank/DDBJ whole genome shotgun (WGS) entry which is preliminary data.</text>
</comment>
<evidence type="ECO:0000313" key="6">
    <source>
        <dbReference type="EMBL" id="MCZ0866783.1"/>
    </source>
</evidence>
<evidence type="ECO:0000256" key="2">
    <source>
        <dbReference type="ARBA" id="ARBA00022723"/>
    </source>
</evidence>
<dbReference type="Proteomes" id="UP001069090">
    <property type="component" value="Unassembled WGS sequence"/>
</dbReference>
<dbReference type="Gene3D" id="1.10.760.10">
    <property type="entry name" value="Cytochrome c-like domain"/>
    <property type="match status" value="2"/>
</dbReference>
<dbReference type="PANTHER" id="PTHR35008:SF4">
    <property type="entry name" value="BLL4482 PROTEIN"/>
    <property type="match status" value="1"/>
</dbReference>
<dbReference type="AlphaFoldDB" id="A0A9J6RRK1"/>
<dbReference type="PROSITE" id="PS51007">
    <property type="entry name" value="CYTC"/>
    <property type="match status" value="1"/>
</dbReference>
<evidence type="ECO:0000313" key="7">
    <source>
        <dbReference type="Proteomes" id="UP001069090"/>
    </source>
</evidence>
<dbReference type="SUPFAM" id="SSF46626">
    <property type="entry name" value="Cytochrome c"/>
    <property type="match status" value="2"/>
</dbReference>
<proteinExistence type="predicted"/>
<evidence type="ECO:0000259" key="5">
    <source>
        <dbReference type="PROSITE" id="PS51007"/>
    </source>
</evidence>
<keyword evidence="1 4" id="KW-0349">Heme</keyword>
<keyword evidence="7" id="KW-1185">Reference proteome</keyword>
<dbReference type="InterPro" id="IPR009056">
    <property type="entry name" value="Cyt_c-like_dom"/>
</dbReference>
<dbReference type="GO" id="GO:0046872">
    <property type="term" value="F:metal ion binding"/>
    <property type="evidence" value="ECO:0007669"/>
    <property type="project" value="UniProtKB-KW"/>
</dbReference>
<protein>
    <submittedName>
        <fullName evidence="6">C-type cytochrome</fullName>
    </submittedName>
</protein>
<dbReference type="Pfam" id="PF13442">
    <property type="entry name" value="Cytochrome_CBB3"/>
    <property type="match status" value="1"/>
</dbReference>
<reference evidence="6 7" key="1">
    <citation type="submission" date="2022-12" db="EMBL/GenBank/DDBJ databases">
        <title>Dasania phycosphaerae sp. nov., isolated from particulate material of the south coast of Korea.</title>
        <authorList>
            <person name="Jiang Y."/>
        </authorList>
    </citation>
    <scope>NUCLEOTIDE SEQUENCE [LARGE SCALE GENOMIC DNA]</scope>
    <source>
        <strain evidence="6 7">GY-19</strain>
    </source>
</reference>
<dbReference type="InterPro" id="IPR036909">
    <property type="entry name" value="Cyt_c-like_dom_sf"/>
</dbReference>
<organism evidence="6 7">
    <name type="scientific">Dasania phycosphaerae</name>
    <dbReference type="NCBI Taxonomy" id="2950436"/>
    <lineage>
        <taxon>Bacteria</taxon>
        <taxon>Pseudomonadati</taxon>
        <taxon>Pseudomonadota</taxon>
        <taxon>Gammaproteobacteria</taxon>
        <taxon>Cellvibrionales</taxon>
        <taxon>Spongiibacteraceae</taxon>
        <taxon>Dasania</taxon>
    </lineage>
</organism>
<dbReference type="GO" id="GO:0020037">
    <property type="term" value="F:heme binding"/>
    <property type="evidence" value="ECO:0007669"/>
    <property type="project" value="InterPro"/>
</dbReference>
<sequence length="209" mass="22769">MKIAIRKSIYNNGKMMILFLVVGMVSPWVMAFDYPEAGDFANGSKAWSENCARCHNMRNPSDLRDDQWVTTVFHMRARAGLTGQESRDILTFLQGSNAKVKKERQIIAKPLAVSMPATQSGKSIYEKNCVACHGVNGKGSLPGVPDFTAKNGRLLKSDRELLSNIINGFQSPGSSMPMPPKGGNSSLAEGDIQAVVTYIRAAFGRKGVE</sequence>
<dbReference type="EMBL" id="JAPTGG010000016">
    <property type="protein sequence ID" value="MCZ0866783.1"/>
    <property type="molecule type" value="Genomic_DNA"/>
</dbReference>
<evidence type="ECO:0000256" key="4">
    <source>
        <dbReference type="PROSITE-ProRule" id="PRU00433"/>
    </source>
</evidence>